<dbReference type="EMBL" id="CP121682">
    <property type="protein sequence ID" value="WGD39926.1"/>
    <property type="molecule type" value="Genomic_DNA"/>
</dbReference>
<gene>
    <name evidence="3" type="ORF">PYS65_07125</name>
</gene>
<dbReference type="RefSeq" id="WP_279332945.1">
    <property type="nucleotide sequence ID" value="NZ_CP121682.1"/>
</dbReference>
<keyword evidence="2" id="KW-0503">Monooxygenase</keyword>
<dbReference type="Proteomes" id="UP001216440">
    <property type="component" value="Chromosome"/>
</dbReference>
<dbReference type="InterPro" id="IPR036396">
    <property type="entry name" value="Cyt_P450_sf"/>
</dbReference>
<dbReference type="InterPro" id="IPR001128">
    <property type="entry name" value="Cyt_P450"/>
</dbReference>
<keyword evidence="2" id="KW-0560">Oxidoreductase</keyword>
<dbReference type="InterPro" id="IPR002397">
    <property type="entry name" value="Cyt_P450_B"/>
</dbReference>
<comment type="similarity">
    <text evidence="1 2">Belongs to the cytochrome P450 family.</text>
</comment>
<dbReference type="PROSITE" id="PS00086">
    <property type="entry name" value="CYTOCHROME_P450"/>
    <property type="match status" value="1"/>
</dbReference>
<evidence type="ECO:0000313" key="4">
    <source>
        <dbReference type="Proteomes" id="UP001216440"/>
    </source>
</evidence>
<keyword evidence="4" id="KW-1185">Reference proteome</keyword>
<organism evidence="3 4">
    <name type="scientific">Streptomyces cathayae</name>
    <dbReference type="NCBI Taxonomy" id="3031124"/>
    <lineage>
        <taxon>Bacteria</taxon>
        <taxon>Bacillati</taxon>
        <taxon>Actinomycetota</taxon>
        <taxon>Actinomycetes</taxon>
        <taxon>Kitasatosporales</taxon>
        <taxon>Streptomycetaceae</taxon>
        <taxon>Streptomyces</taxon>
    </lineage>
</organism>
<accession>A0ABY8JZ22</accession>
<dbReference type="PRINTS" id="PR00359">
    <property type="entry name" value="BP450"/>
</dbReference>
<keyword evidence="2" id="KW-0408">Iron</keyword>
<reference evidence="3 4" key="1">
    <citation type="submission" date="2023-03" db="EMBL/GenBank/DDBJ databases">
        <authorList>
            <person name="Mo P."/>
        </authorList>
    </citation>
    <scope>NUCLEOTIDE SEQUENCE [LARGE SCALE GENOMIC DNA]</scope>
    <source>
        <strain evidence="3 4">HUAS 5</strain>
    </source>
</reference>
<proteinExistence type="inferred from homology"/>
<evidence type="ECO:0000256" key="2">
    <source>
        <dbReference type="RuleBase" id="RU000461"/>
    </source>
</evidence>
<evidence type="ECO:0000256" key="1">
    <source>
        <dbReference type="ARBA" id="ARBA00010617"/>
    </source>
</evidence>
<dbReference type="SUPFAM" id="SSF48264">
    <property type="entry name" value="Cytochrome P450"/>
    <property type="match status" value="1"/>
</dbReference>
<dbReference type="InterPro" id="IPR017972">
    <property type="entry name" value="Cyt_P450_CS"/>
</dbReference>
<dbReference type="Gene3D" id="1.10.630.10">
    <property type="entry name" value="Cytochrome P450"/>
    <property type="match status" value="1"/>
</dbReference>
<keyword evidence="2" id="KW-0349">Heme</keyword>
<name>A0ABY8JZ22_9ACTN</name>
<evidence type="ECO:0000313" key="3">
    <source>
        <dbReference type="EMBL" id="WGD39926.1"/>
    </source>
</evidence>
<protein>
    <submittedName>
        <fullName evidence="3">Cytochrome P450</fullName>
    </submittedName>
</protein>
<sequence length="423" mass="46855">MTSATATALGGADVEDRELDSFDLTDPLTYQTTDVHAMWRRFRTERPVHRHPATAAGPEFWVLSRYDDIMKVYKDDDDFTSERGNLLVTLLHGSDSAAGKMLAVTDGPRHAAIRKLMLKSFSPRALRHISEQVVQRTRLLLKGAVERGEADFARDVAEHIPIATICDLLGVPESDRAFLLGLNKQALSSSTADTSAEDSWLARNEILLYFGELAEERRKNPVDDVISVLATGLIDGKPLDEDEIVLNCYSLIIGGDETSRLSMIGGLQALMRHPEQWNALKQGEVTVESAVEEVLRWTTPGMHFGRRALRDVEVAGQRIAADDIVTLWNTSANRDEGVFDAPETFDLARTPNKHVSFGYGPHFCLGAFLGRVEINAMLDGLRTVADRVEPNGPVEPVFSNFLSGLESLPVRFEADREGLAQWD</sequence>
<dbReference type="PANTHER" id="PTHR46696">
    <property type="entry name" value="P450, PUTATIVE (EUROFUNG)-RELATED"/>
    <property type="match status" value="1"/>
</dbReference>
<keyword evidence="2" id="KW-0479">Metal-binding</keyword>
<dbReference type="Pfam" id="PF00067">
    <property type="entry name" value="p450"/>
    <property type="match status" value="1"/>
</dbReference>
<dbReference type="PANTHER" id="PTHR46696:SF4">
    <property type="entry name" value="BIOTIN BIOSYNTHESIS CYTOCHROME P450"/>
    <property type="match status" value="1"/>
</dbReference>
<dbReference type="CDD" id="cd11033">
    <property type="entry name" value="CYP142-like"/>
    <property type="match status" value="1"/>
</dbReference>